<dbReference type="Proteomes" id="UP001157126">
    <property type="component" value="Unassembled WGS sequence"/>
</dbReference>
<organism evidence="2 3">
    <name type="scientific">Mobilicoccus caccae</name>
    <dbReference type="NCBI Taxonomy" id="1859295"/>
    <lineage>
        <taxon>Bacteria</taxon>
        <taxon>Bacillati</taxon>
        <taxon>Actinomycetota</taxon>
        <taxon>Actinomycetes</taxon>
        <taxon>Micrococcales</taxon>
        <taxon>Dermatophilaceae</taxon>
        <taxon>Mobilicoccus</taxon>
    </lineage>
</organism>
<evidence type="ECO:0000313" key="2">
    <source>
        <dbReference type="EMBL" id="GMA39212.1"/>
    </source>
</evidence>
<evidence type="ECO:0000256" key="1">
    <source>
        <dbReference type="SAM" id="Phobius"/>
    </source>
</evidence>
<sequence>MEAQGFTDAVTSLVGALGAAAAGLVMGVLHFPGVGAVYGLLAAAALVSMWLLAGARQGESVTA</sequence>
<gene>
    <name evidence="2" type="ORF">GCM10025883_12570</name>
</gene>
<feature type="transmembrane region" description="Helical" evidence="1">
    <location>
        <begin position="37"/>
        <end position="55"/>
    </location>
</feature>
<dbReference type="RefSeq" id="WP_284303176.1">
    <property type="nucleotide sequence ID" value="NZ_BSUO01000001.1"/>
</dbReference>
<keyword evidence="1" id="KW-1133">Transmembrane helix</keyword>
<protein>
    <recommendedName>
        <fullName evidence="4">Major facilitator superfamily (MFS) profile domain-containing protein</fullName>
    </recommendedName>
</protein>
<feature type="transmembrane region" description="Helical" evidence="1">
    <location>
        <begin position="12"/>
        <end position="31"/>
    </location>
</feature>
<dbReference type="EMBL" id="BSUO01000001">
    <property type="protein sequence ID" value="GMA39212.1"/>
    <property type="molecule type" value="Genomic_DNA"/>
</dbReference>
<reference evidence="3" key="1">
    <citation type="journal article" date="2019" name="Int. J. Syst. Evol. Microbiol.">
        <title>The Global Catalogue of Microorganisms (GCM) 10K type strain sequencing project: providing services to taxonomists for standard genome sequencing and annotation.</title>
        <authorList>
            <consortium name="The Broad Institute Genomics Platform"/>
            <consortium name="The Broad Institute Genome Sequencing Center for Infectious Disease"/>
            <person name="Wu L."/>
            <person name="Ma J."/>
        </authorList>
    </citation>
    <scope>NUCLEOTIDE SEQUENCE [LARGE SCALE GENOMIC DNA]</scope>
    <source>
        <strain evidence="3">NBRC 113072</strain>
    </source>
</reference>
<evidence type="ECO:0008006" key="4">
    <source>
        <dbReference type="Google" id="ProtNLM"/>
    </source>
</evidence>
<keyword evidence="1" id="KW-0472">Membrane</keyword>
<accession>A0ABQ6IPS7</accession>
<keyword evidence="3" id="KW-1185">Reference proteome</keyword>
<evidence type="ECO:0000313" key="3">
    <source>
        <dbReference type="Proteomes" id="UP001157126"/>
    </source>
</evidence>
<keyword evidence="1" id="KW-0812">Transmembrane</keyword>
<proteinExistence type="predicted"/>
<name>A0ABQ6IPS7_9MICO</name>
<comment type="caution">
    <text evidence="2">The sequence shown here is derived from an EMBL/GenBank/DDBJ whole genome shotgun (WGS) entry which is preliminary data.</text>
</comment>